<accession>A0ABD0XWP3</accession>
<keyword evidence="3" id="KW-1185">Reference proteome</keyword>
<reference evidence="2 3" key="1">
    <citation type="submission" date="2024-06" db="EMBL/GenBank/DDBJ databases">
        <authorList>
            <person name="Pan Q."/>
            <person name="Wen M."/>
            <person name="Jouanno E."/>
            <person name="Zahm M."/>
            <person name="Klopp C."/>
            <person name="Cabau C."/>
            <person name="Louis A."/>
            <person name="Berthelot C."/>
            <person name="Parey E."/>
            <person name="Roest Crollius H."/>
            <person name="Montfort J."/>
            <person name="Robinson-Rechavi M."/>
            <person name="Bouchez O."/>
            <person name="Lampietro C."/>
            <person name="Lopez Roques C."/>
            <person name="Donnadieu C."/>
            <person name="Postlethwait J."/>
            <person name="Bobe J."/>
            <person name="Verreycken H."/>
            <person name="Guiguen Y."/>
        </authorList>
    </citation>
    <scope>NUCLEOTIDE SEQUENCE [LARGE SCALE GENOMIC DNA]</scope>
    <source>
        <strain evidence="2">Up_M1</strain>
        <tissue evidence="2">Testis</tissue>
    </source>
</reference>
<evidence type="ECO:0000313" key="3">
    <source>
        <dbReference type="Proteomes" id="UP001557470"/>
    </source>
</evidence>
<dbReference type="EMBL" id="JAGEUA010000001">
    <property type="protein sequence ID" value="KAL1020990.1"/>
    <property type="molecule type" value="Genomic_DNA"/>
</dbReference>
<proteinExistence type="predicted"/>
<feature type="compositionally biased region" description="Basic and acidic residues" evidence="1">
    <location>
        <begin position="209"/>
        <end position="218"/>
    </location>
</feature>
<dbReference type="AlphaFoldDB" id="A0ABD0XWP3"/>
<feature type="compositionally biased region" description="Basic and acidic residues" evidence="1">
    <location>
        <begin position="130"/>
        <end position="202"/>
    </location>
</feature>
<sequence length="387" mass="43678">MSSGGQRIRGPEHRSSSPFLPPEPSQEQGVAAVAPRPRQGHRHNPGVKKRRSCSNGRDRKRRDVWSGRSSSSERADGVRRSPDSDPGSVREDKGRETQGHRLTEGILGKEKKNKNRKQGGADSSARQALRKLDNHDINTERGRDRTARERDRTERERDRTERERDKTERERDGTERERRSSKMNDRKRDDFEKAGEEVRKEDCEDDEDANRPLPDRRPLRAQQDWEEDNVGEDLERQRELEGDALRNREREDEGWIKESGGGDDQSACGEERERSESLNNLLSLDSRTASSPEKDPFSFLSPSWDMEESESGASHSDDSVFTASISGLSLGHAEGSVLGAAGLLLPGSWLPPRQQSLTVVAQENRFTGVQRGRGTVRRRGVIEESGI</sequence>
<dbReference type="Proteomes" id="UP001557470">
    <property type="component" value="Unassembled WGS sequence"/>
</dbReference>
<comment type="caution">
    <text evidence="2">The sequence shown here is derived from an EMBL/GenBank/DDBJ whole genome shotgun (WGS) entry which is preliminary data.</text>
</comment>
<feature type="compositionally biased region" description="Basic and acidic residues" evidence="1">
    <location>
        <begin position="233"/>
        <end position="256"/>
    </location>
</feature>
<gene>
    <name evidence="2" type="ORF">UPYG_G00007330</name>
</gene>
<feature type="compositionally biased region" description="Basic and acidic residues" evidence="1">
    <location>
        <begin position="61"/>
        <end position="110"/>
    </location>
</feature>
<evidence type="ECO:0000313" key="2">
    <source>
        <dbReference type="EMBL" id="KAL1020990.1"/>
    </source>
</evidence>
<feature type="compositionally biased region" description="Basic residues" evidence="1">
    <location>
        <begin position="38"/>
        <end position="60"/>
    </location>
</feature>
<protein>
    <submittedName>
        <fullName evidence="2">Uncharacterized protein</fullName>
    </submittedName>
</protein>
<feature type="region of interest" description="Disordered" evidence="1">
    <location>
        <begin position="1"/>
        <end position="319"/>
    </location>
</feature>
<organism evidence="2 3">
    <name type="scientific">Umbra pygmaea</name>
    <name type="common">Eastern mudminnow</name>
    <dbReference type="NCBI Taxonomy" id="75934"/>
    <lineage>
        <taxon>Eukaryota</taxon>
        <taxon>Metazoa</taxon>
        <taxon>Chordata</taxon>
        <taxon>Craniata</taxon>
        <taxon>Vertebrata</taxon>
        <taxon>Euteleostomi</taxon>
        <taxon>Actinopterygii</taxon>
        <taxon>Neopterygii</taxon>
        <taxon>Teleostei</taxon>
        <taxon>Protacanthopterygii</taxon>
        <taxon>Esociformes</taxon>
        <taxon>Umbridae</taxon>
        <taxon>Umbra</taxon>
    </lineage>
</organism>
<evidence type="ECO:0000256" key="1">
    <source>
        <dbReference type="SAM" id="MobiDB-lite"/>
    </source>
</evidence>
<name>A0ABD0XWP3_UMBPY</name>
<feature type="compositionally biased region" description="Low complexity" evidence="1">
    <location>
        <begin position="277"/>
        <end position="287"/>
    </location>
</feature>